<reference evidence="2 3" key="1">
    <citation type="journal article" date="2016" name="PLoS ONE">
        <title>Complete Genome Sequence and Comparative Genomics of a Novel Myxobacterium Myxococcus hansupus.</title>
        <authorList>
            <person name="Sharma G."/>
            <person name="Narwani T."/>
            <person name="Subramanian S."/>
        </authorList>
    </citation>
    <scope>NUCLEOTIDE SEQUENCE [LARGE SCALE GENOMIC DNA]</scope>
    <source>
        <strain evidence="3">mixupus</strain>
    </source>
</reference>
<dbReference type="KEGG" id="mym:A176_006822"/>
<keyword evidence="3" id="KW-1185">Reference proteome</keyword>
<accession>A0A0H4X8L4</accession>
<name>A0A0H4X8L4_9BACT</name>
<evidence type="ECO:0000313" key="2">
    <source>
        <dbReference type="EMBL" id="AKQ69910.1"/>
    </source>
</evidence>
<organism evidence="2 3">
    <name type="scientific">Pseudomyxococcus hansupus</name>
    <dbReference type="NCBI Taxonomy" id="1297742"/>
    <lineage>
        <taxon>Bacteria</taxon>
        <taxon>Pseudomonadati</taxon>
        <taxon>Myxococcota</taxon>
        <taxon>Myxococcia</taxon>
        <taxon>Myxococcales</taxon>
        <taxon>Cystobacterineae</taxon>
        <taxon>Myxococcaceae</taxon>
        <taxon>Pseudomyxococcus</taxon>
    </lineage>
</organism>
<evidence type="ECO:0000256" key="1">
    <source>
        <dbReference type="PROSITE-ProRule" id="PRU00339"/>
    </source>
</evidence>
<proteinExistence type="predicted"/>
<dbReference type="Gene3D" id="1.25.40.10">
    <property type="entry name" value="Tetratricopeptide repeat domain"/>
    <property type="match status" value="1"/>
</dbReference>
<dbReference type="PATRIC" id="fig|1297742.4.peg.6920"/>
<dbReference type="AlphaFoldDB" id="A0A0H4X8L4"/>
<dbReference type="EMBL" id="CP012109">
    <property type="protein sequence ID" value="AKQ69910.1"/>
    <property type="molecule type" value="Genomic_DNA"/>
</dbReference>
<dbReference type="Pfam" id="PF14559">
    <property type="entry name" value="TPR_19"/>
    <property type="match status" value="1"/>
</dbReference>
<protein>
    <submittedName>
        <fullName evidence="2">Uncharacterized protein</fullName>
    </submittedName>
</protein>
<feature type="repeat" description="TPR" evidence="1">
    <location>
        <begin position="5"/>
        <end position="38"/>
    </location>
</feature>
<dbReference type="Proteomes" id="UP000009026">
    <property type="component" value="Chromosome"/>
</dbReference>
<gene>
    <name evidence="2" type="ORF">A176_006822</name>
</gene>
<dbReference type="SUPFAM" id="SSF81901">
    <property type="entry name" value="HCP-like"/>
    <property type="match status" value="1"/>
</dbReference>
<dbReference type="InterPro" id="IPR011990">
    <property type="entry name" value="TPR-like_helical_dom_sf"/>
</dbReference>
<keyword evidence="1" id="KW-0802">TPR repeat</keyword>
<sequence length="242" mass="27084">MLAAAPDANVQGFKAYEKGDYKKAHALFEKALKKDPANPYARLNRARTRTLLQHKMEDGDDFDYCDFAKNWLYLALADLSKAVELNREALLPKIDEDQQGLKVLKAREEYKKWRRAVAVLAEEKGAVDAVLGSKSEWAYAPPGRVVQSVDMAADQRVVASRMGMTPHAPAKWRRVGTDVELTPVAAGEKARTWKLKVRESYFNQGAAYFHELTLEPEGRVEAPSEEWMQGPLVAGPLVHDCG</sequence>
<dbReference type="InterPro" id="IPR019734">
    <property type="entry name" value="TPR_rpt"/>
</dbReference>
<dbReference type="PROSITE" id="PS50005">
    <property type="entry name" value="TPR"/>
    <property type="match status" value="1"/>
</dbReference>
<evidence type="ECO:0000313" key="3">
    <source>
        <dbReference type="Proteomes" id="UP000009026"/>
    </source>
</evidence>